<evidence type="ECO:0000313" key="3">
    <source>
        <dbReference type="Proteomes" id="UP001164693"/>
    </source>
</evidence>
<dbReference type="InterPro" id="IPR057326">
    <property type="entry name" value="KR_dom"/>
</dbReference>
<dbReference type="InterPro" id="IPR036291">
    <property type="entry name" value="NAD(P)-bd_dom_sf"/>
</dbReference>
<dbReference type="Pfam" id="PF01370">
    <property type="entry name" value="Epimerase"/>
    <property type="match status" value="1"/>
</dbReference>
<dbReference type="RefSeq" id="WP_269443944.1">
    <property type="nucleotide sequence ID" value="NZ_CP097463.1"/>
</dbReference>
<proteinExistence type="predicted"/>
<dbReference type="InterPro" id="IPR051783">
    <property type="entry name" value="NAD(P)-dependent_oxidoreduct"/>
</dbReference>
<evidence type="ECO:0000259" key="1">
    <source>
        <dbReference type="SMART" id="SM00822"/>
    </source>
</evidence>
<dbReference type="SMART" id="SM00822">
    <property type="entry name" value="PKS_KR"/>
    <property type="match status" value="1"/>
</dbReference>
<dbReference type="PANTHER" id="PTHR48079">
    <property type="entry name" value="PROTEIN YEEZ"/>
    <property type="match status" value="1"/>
</dbReference>
<dbReference type="Gene3D" id="3.40.50.720">
    <property type="entry name" value="NAD(P)-binding Rossmann-like Domain"/>
    <property type="match status" value="1"/>
</dbReference>
<feature type="domain" description="Ketoreductase" evidence="1">
    <location>
        <begin position="7"/>
        <end position="183"/>
    </location>
</feature>
<organism evidence="2 3">
    <name type="scientific">Jatrophihabitans cynanchi</name>
    <dbReference type="NCBI Taxonomy" id="2944128"/>
    <lineage>
        <taxon>Bacteria</taxon>
        <taxon>Bacillati</taxon>
        <taxon>Actinomycetota</taxon>
        <taxon>Actinomycetes</taxon>
        <taxon>Jatrophihabitantales</taxon>
        <taxon>Jatrophihabitantaceae</taxon>
        <taxon>Jatrophihabitans</taxon>
    </lineage>
</organism>
<name>A0ABY7K092_9ACTN</name>
<reference evidence="2" key="1">
    <citation type="submission" date="2022-05" db="EMBL/GenBank/DDBJ databases">
        <title>Jatrophihabitans sp. SB3-54 whole genome sequence.</title>
        <authorList>
            <person name="Suh M.K."/>
            <person name="Eom M.K."/>
            <person name="Kim J.S."/>
            <person name="Kim H.S."/>
            <person name="Do H.E."/>
            <person name="Shin Y.K."/>
            <person name="Lee J.-S."/>
        </authorList>
    </citation>
    <scope>NUCLEOTIDE SEQUENCE</scope>
    <source>
        <strain evidence="2">SB3-54</strain>
    </source>
</reference>
<gene>
    <name evidence="2" type="ORF">M6B22_01235</name>
</gene>
<dbReference type="EMBL" id="CP097463">
    <property type="protein sequence ID" value="WAX57405.1"/>
    <property type="molecule type" value="Genomic_DNA"/>
</dbReference>
<dbReference type="CDD" id="cd05228">
    <property type="entry name" value="AR_FR_like_1_SDR_e"/>
    <property type="match status" value="1"/>
</dbReference>
<protein>
    <submittedName>
        <fullName evidence="2">SDR family oxidoreductase</fullName>
    </submittedName>
</protein>
<dbReference type="InterPro" id="IPR017829">
    <property type="entry name" value="Hopanoid-assoc_sugar_epimerase"/>
</dbReference>
<dbReference type="SUPFAM" id="SSF51735">
    <property type="entry name" value="NAD(P)-binding Rossmann-fold domains"/>
    <property type="match status" value="1"/>
</dbReference>
<accession>A0ABY7K092</accession>
<dbReference type="NCBIfam" id="TIGR03466">
    <property type="entry name" value="HpnA"/>
    <property type="match status" value="1"/>
</dbReference>
<evidence type="ECO:0000313" key="2">
    <source>
        <dbReference type="EMBL" id="WAX57405.1"/>
    </source>
</evidence>
<sequence length="361" mass="39223">MTPGHGDRVLVTGASGFIGSALVRALMSGGEHVVALVHPGADNSALAELDVEQVPGDVRDPVSARRAVAGCRSVFHVAALYRFWDRDPRSFYAVNVDGTRTVLTAAREASVERVVYTSTVGTIGVDGDRGRPASELDYPDVRHLFGAYKRSKYVAEHEVLRAAAEGLPVSLVLPTFPLGPGDRAPTPTGQLVLDFLDGRMPGYVDTALNVVHVEDVARGHILARDRGASGRSYILGGQNLALKDLLAELAACTGLPAPTRRVPRAVALGVGWLSDTVEGRLLHRPPHVPLEAARMSSTRMAFDDARARSELGYTSRPAAEAVRDSVHWFVDNRYVRNRRRLEVAREALDRTERDFRTRLGQ</sequence>
<dbReference type="Proteomes" id="UP001164693">
    <property type="component" value="Chromosome"/>
</dbReference>
<dbReference type="PANTHER" id="PTHR48079:SF6">
    <property type="entry name" value="NAD(P)-BINDING DOMAIN-CONTAINING PROTEIN-RELATED"/>
    <property type="match status" value="1"/>
</dbReference>
<dbReference type="InterPro" id="IPR001509">
    <property type="entry name" value="Epimerase_deHydtase"/>
</dbReference>
<keyword evidence="3" id="KW-1185">Reference proteome</keyword>